<dbReference type="OrthoDB" id="542013at2759"/>
<dbReference type="GO" id="GO:0016491">
    <property type="term" value="F:oxidoreductase activity"/>
    <property type="evidence" value="ECO:0007669"/>
    <property type="project" value="UniProtKB-KW"/>
</dbReference>
<evidence type="ECO:0000313" key="3">
    <source>
        <dbReference type="Proteomes" id="UP000799778"/>
    </source>
</evidence>
<dbReference type="InterPro" id="IPR036291">
    <property type="entry name" value="NAD(P)-bd_dom_sf"/>
</dbReference>
<dbReference type="SUPFAM" id="SSF51735">
    <property type="entry name" value="NAD(P)-binding Rossmann-fold domains"/>
    <property type="match status" value="1"/>
</dbReference>
<dbReference type="PRINTS" id="PR00081">
    <property type="entry name" value="GDHRDH"/>
</dbReference>
<dbReference type="RefSeq" id="XP_033380165.1">
    <property type="nucleotide sequence ID" value="XM_033532274.1"/>
</dbReference>
<proteinExistence type="predicted"/>
<dbReference type="InterPro" id="IPR002347">
    <property type="entry name" value="SDR_fam"/>
</dbReference>
<dbReference type="AlphaFoldDB" id="A0A6A5XG48"/>
<evidence type="ECO:0000313" key="2">
    <source>
        <dbReference type="EMBL" id="KAF2011826.1"/>
    </source>
</evidence>
<dbReference type="EMBL" id="ML978073">
    <property type="protein sequence ID" value="KAF2011826.1"/>
    <property type="molecule type" value="Genomic_DNA"/>
</dbReference>
<keyword evidence="1" id="KW-0560">Oxidoreductase</keyword>
<keyword evidence="3" id="KW-1185">Reference proteome</keyword>
<organism evidence="2 3">
    <name type="scientific">Aaosphaeria arxii CBS 175.79</name>
    <dbReference type="NCBI Taxonomy" id="1450172"/>
    <lineage>
        <taxon>Eukaryota</taxon>
        <taxon>Fungi</taxon>
        <taxon>Dikarya</taxon>
        <taxon>Ascomycota</taxon>
        <taxon>Pezizomycotina</taxon>
        <taxon>Dothideomycetes</taxon>
        <taxon>Pleosporomycetidae</taxon>
        <taxon>Pleosporales</taxon>
        <taxon>Pleosporales incertae sedis</taxon>
        <taxon>Aaosphaeria</taxon>
    </lineage>
</organism>
<gene>
    <name evidence="2" type="ORF">BU24DRAFT_465423</name>
</gene>
<dbReference type="PANTHER" id="PTHR43157:SF31">
    <property type="entry name" value="PHOSPHATIDYLINOSITOL-GLYCAN BIOSYNTHESIS CLASS F PROTEIN"/>
    <property type="match status" value="1"/>
</dbReference>
<accession>A0A6A5XG48</accession>
<dbReference type="GeneID" id="54289671"/>
<sequence length="325" mass="35536">MSVFGTFISQPFISLPEPTDSYSGKTVIVTGSNVGLGLEAARHFTRLGASIVILAVRSVSKGEAAKNDIEKSTGIKDVIQVWELDMSSYQSVLNFVALAKELKRLDIALLNAGIQAGKWEVFEQDESTITVNVVSTFLLTLALLPKLKATANQFNTRPNLTIVASAVHFLTQFPEKSAPEGQIFEKLNIKGDSMQERYYVSKLLEVLIVRAIADRRPASQIPVTINCVNPGFCHSELTRNVSTPVYIASVILKALFARTTEQGSRTLVHAASQGPETHGQYMSDCQITPPAPLVLHPVGYVTQNRVWNELTKKLEAIKPGITSNL</sequence>
<dbReference type="Pfam" id="PF00106">
    <property type="entry name" value="adh_short"/>
    <property type="match status" value="1"/>
</dbReference>
<protein>
    <submittedName>
        <fullName evidence="2">Short-chain dehydrogenase</fullName>
    </submittedName>
</protein>
<evidence type="ECO:0000256" key="1">
    <source>
        <dbReference type="ARBA" id="ARBA00023002"/>
    </source>
</evidence>
<dbReference type="Proteomes" id="UP000799778">
    <property type="component" value="Unassembled WGS sequence"/>
</dbReference>
<dbReference type="PANTHER" id="PTHR43157">
    <property type="entry name" value="PHOSPHATIDYLINOSITOL-GLYCAN BIOSYNTHESIS CLASS F PROTEIN-RELATED"/>
    <property type="match status" value="1"/>
</dbReference>
<reference evidence="2" key="1">
    <citation type="journal article" date="2020" name="Stud. Mycol.">
        <title>101 Dothideomycetes genomes: a test case for predicting lifestyles and emergence of pathogens.</title>
        <authorList>
            <person name="Haridas S."/>
            <person name="Albert R."/>
            <person name="Binder M."/>
            <person name="Bloem J."/>
            <person name="Labutti K."/>
            <person name="Salamov A."/>
            <person name="Andreopoulos B."/>
            <person name="Baker S."/>
            <person name="Barry K."/>
            <person name="Bills G."/>
            <person name="Bluhm B."/>
            <person name="Cannon C."/>
            <person name="Castanera R."/>
            <person name="Culley D."/>
            <person name="Daum C."/>
            <person name="Ezra D."/>
            <person name="Gonzalez J."/>
            <person name="Henrissat B."/>
            <person name="Kuo A."/>
            <person name="Liang C."/>
            <person name="Lipzen A."/>
            <person name="Lutzoni F."/>
            <person name="Magnuson J."/>
            <person name="Mondo S."/>
            <person name="Nolan M."/>
            <person name="Ohm R."/>
            <person name="Pangilinan J."/>
            <person name="Park H.-J."/>
            <person name="Ramirez L."/>
            <person name="Alfaro M."/>
            <person name="Sun H."/>
            <person name="Tritt A."/>
            <person name="Yoshinaga Y."/>
            <person name="Zwiers L.-H."/>
            <person name="Turgeon B."/>
            <person name="Goodwin S."/>
            <person name="Spatafora J."/>
            <person name="Crous P."/>
            <person name="Grigoriev I."/>
        </authorList>
    </citation>
    <scope>NUCLEOTIDE SEQUENCE</scope>
    <source>
        <strain evidence="2">CBS 175.79</strain>
    </source>
</reference>
<name>A0A6A5XG48_9PLEO</name>
<dbReference type="Gene3D" id="3.40.50.720">
    <property type="entry name" value="NAD(P)-binding Rossmann-like Domain"/>
    <property type="match status" value="1"/>
</dbReference>